<dbReference type="AlphaFoldDB" id="A0A1Y6K6E3"/>
<sequence length="50" mass="5193">MMELDLKDVDLLVADLDHVLKVTNAACFSSDVEGAVVGVGTAGSMLDILT</sequence>
<evidence type="ECO:0000313" key="1">
    <source>
        <dbReference type="EMBL" id="SMX54417.1"/>
    </source>
</evidence>
<dbReference type="EMBL" id="LT859958">
    <property type="protein sequence ID" value="SMX54417.1"/>
    <property type="molecule type" value="Genomic_DNA"/>
</dbReference>
<name>A0A1Y6K6E3_9CHLR</name>
<proteinExistence type="predicted"/>
<organism evidence="1 2">
    <name type="scientific">Candidatus Brevifilum fermentans</name>
    <dbReference type="NCBI Taxonomy" id="1986204"/>
    <lineage>
        <taxon>Bacteria</taxon>
        <taxon>Bacillati</taxon>
        <taxon>Chloroflexota</taxon>
        <taxon>Anaerolineae</taxon>
        <taxon>Anaerolineales</taxon>
        <taxon>Anaerolineaceae</taxon>
        <taxon>Candidatus Brevifilum</taxon>
    </lineage>
</organism>
<dbReference type="KEGG" id="abat:CFX1CAM_1352"/>
<dbReference type="Proteomes" id="UP000195514">
    <property type="component" value="Chromosome I"/>
</dbReference>
<accession>A0A1Y6K6E3</accession>
<keyword evidence="2" id="KW-1185">Reference proteome</keyword>
<gene>
    <name evidence="1" type="ORF">CFX1CAM_1352</name>
</gene>
<protein>
    <submittedName>
        <fullName evidence="1">Uncharacterized protein</fullName>
    </submittedName>
</protein>
<evidence type="ECO:0000313" key="2">
    <source>
        <dbReference type="Proteomes" id="UP000195514"/>
    </source>
</evidence>
<reference evidence="2" key="1">
    <citation type="submission" date="2017-05" db="EMBL/GenBank/DDBJ databases">
        <authorList>
            <person name="Kirkegaard R."/>
            <person name="Mcilroy J S."/>
        </authorList>
    </citation>
    <scope>NUCLEOTIDE SEQUENCE [LARGE SCALE GENOMIC DNA]</scope>
</reference>